<gene>
    <name evidence="1" type="ORF">DEO72_LG2g3511</name>
</gene>
<name>A0A4D6L3W9_VIGUN</name>
<reference evidence="1 2" key="1">
    <citation type="submission" date="2019-04" db="EMBL/GenBank/DDBJ databases">
        <title>An improved genome assembly and genetic linkage map for asparagus bean, Vigna unguiculata ssp. sesquipedialis.</title>
        <authorList>
            <person name="Xia Q."/>
            <person name="Zhang R."/>
            <person name="Dong Y."/>
        </authorList>
    </citation>
    <scope>NUCLEOTIDE SEQUENCE [LARGE SCALE GENOMIC DNA]</scope>
    <source>
        <tissue evidence="1">Leaf</tissue>
    </source>
</reference>
<proteinExistence type="predicted"/>
<sequence length="91" mass="10787">MNGVDEAKYRCGCGGFAWWTASSITVSCEKMVATLVQVLPKVLDCSDELQAQNMQVSRARVVWQWRFRQRDDWRRWRREEEEKRSVLSCSR</sequence>
<protein>
    <submittedName>
        <fullName evidence="1">Uncharacterized protein</fullName>
    </submittedName>
</protein>
<evidence type="ECO:0000313" key="2">
    <source>
        <dbReference type="Proteomes" id="UP000501690"/>
    </source>
</evidence>
<organism evidence="1 2">
    <name type="scientific">Vigna unguiculata</name>
    <name type="common">Cowpea</name>
    <dbReference type="NCBI Taxonomy" id="3917"/>
    <lineage>
        <taxon>Eukaryota</taxon>
        <taxon>Viridiplantae</taxon>
        <taxon>Streptophyta</taxon>
        <taxon>Embryophyta</taxon>
        <taxon>Tracheophyta</taxon>
        <taxon>Spermatophyta</taxon>
        <taxon>Magnoliopsida</taxon>
        <taxon>eudicotyledons</taxon>
        <taxon>Gunneridae</taxon>
        <taxon>Pentapetalae</taxon>
        <taxon>rosids</taxon>
        <taxon>fabids</taxon>
        <taxon>Fabales</taxon>
        <taxon>Fabaceae</taxon>
        <taxon>Papilionoideae</taxon>
        <taxon>50 kb inversion clade</taxon>
        <taxon>NPAAA clade</taxon>
        <taxon>indigoferoid/millettioid clade</taxon>
        <taxon>Phaseoleae</taxon>
        <taxon>Vigna</taxon>
    </lineage>
</organism>
<dbReference type="AlphaFoldDB" id="A0A4D6L3W9"/>
<dbReference type="Proteomes" id="UP000501690">
    <property type="component" value="Linkage Group LG2"/>
</dbReference>
<dbReference type="EMBL" id="CP039346">
    <property type="protein sequence ID" value="QCD83168.1"/>
    <property type="molecule type" value="Genomic_DNA"/>
</dbReference>
<keyword evidence="2" id="KW-1185">Reference proteome</keyword>
<evidence type="ECO:0000313" key="1">
    <source>
        <dbReference type="EMBL" id="QCD83168.1"/>
    </source>
</evidence>
<accession>A0A4D6L3W9</accession>